<feature type="region of interest" description="Disordered" evidence="1">
    <location>
        <begin position="134"/>
        <end position="154"/>
    </location>
</feature>
<dbReference type="eggNOG" id="ENOG502SANW">
    <property type="taxonomic scope" value="Eukaryota"/>
</dbReference>
<evidence type="ECO:0000313" key="3">
    <source>
        <dbReference type="Proteomes" id="UP000001881"/>
    </source>
</evidence>
<sequence>MWSNQASRSTRKKSSDYDLDDLSPRPDDPFLSHRAPQNHSQPAFRRGTSPSPSQSSAFSDKASTTRSTSKNKKPRGVMFAGPPPPIFSTQVLQRDDRDRYSSSSPTSPLEFGVSSIAKVSTASYLTRGALQPEVEMTSASNKTRSGATYNTANG</sequence>
<dbReference type="Proteomes" id="UP000001881">
    <property type="component" value="Unassembled WGS sequence"/>
</dbReference>
<dbReference type="EMBL" id="CABT02000001">
    <property type="protein sequence ID" value="CCC06536.1"/>
    <property type="molecule type" value="Genomic_DNA"/>
</dbReference>
<reference evidence="2 3" key="1">
    <citation type="journal article" date="2010" name="PLoS Genet.">
        <title>De novo assembly of a 40 Mb eukaryotic genome from short sequence reads: Sordaria macrospora, a model organism for fungal morphogenesis.</title>
        <authorList>
            <person name="Nowrousian M."/>
            <person name="Stajich J."/>
            <person name="Chu M."/>
            <person name="Engh I."/>
            <person name="Espagne E."/>
            <person name="Halliday K."/>
            <person name="Kamerewerd J."/>
            <person name="Kempken F."/>
            <person name="Knab B."/>
            <person name="Kuo H.C."/>
            <person name="Osiewacz H.D."/>
            <person name="Poeggeler S."/>
            <person name="Read N."/>
            <person name="Seiler S."/>
            <person name="Smith K."/>
            <person name="Zickler D."/>
            <person name="Kueck U."/>
            <person name="Freitag M."/>
        </authorList>
    </citation>
    <scope>NUCLEOTIDE SEQUENCE [LARGE SCALE GENOMIC DNA]</scope>
    <source>
        <strain evidence="3">ATCC MYA-333 / DSM 997 / K(L3346) / K-hell</strain>
        <tissue evidence="2">Mycelium</tissue>
    </source>
</reference>
<feature type="compositionally biased region" description="Polar residues" evidence="1">
    <location>
        <begin position="137"/>
        <end position="154"/>
    </location>
</feature>
<feature type="compositionally biased region" description="Low complexity" evidence="1">
    <location>
        <begin position="49"/>
        <end position="62"/>
    </location>
</feature>
<evidence type="ECO:0000313" key="2">
    <source>
        <dbReference type="EMBL" id="CCC06536.1"/>
    </source>
</evidence>
<comment type="caution">
    <text evidence="2">The sequence shown here is derived from an EMBL/GenBank/DDBJ whole genome shotgun (WGS) entry which is preliminary data.</text>
</comment>
<dbReference type="InParanoid" id="F7VM08"/>
<feature type="region of interest" description="Disordered" evidence="1">
    <location>
        <begin position="1"/>
        <end position="112"/>
    </location>
</feature>
<dbReference type="VEuPathDB" id="FungiDB:SMAC_04929"/>
<dbReference type="HOGENOM" id="CLU_1705347_0_0_1"/>
<organism evidence="2 3">
    <name type="scientific">Sordaria macrospora (strain ATCC MYA-333 / DSM 997 / K(L3346) / K-hell)</name>
    <dbReference type="NCBI Taxonomy" id="771870"/>
    <lineage>
        <taxon>Eukaryota</taxon>
        <taxon>Fungi</taxon>
        <taxon>Dikarya</taxon>
        <taxon>Ascomycota</taxon>
        <taxon>Pezizomycotina</taxon>
        <taxon>Sordariomycetes</taxon>
        <taxon>Sordariomycetidae</taxon>
        <taxon>Sordariales</taxon>
        <taxon>Sordariaceae</taxon>
        <taxon>Sordaria</taxon>
    </lineage>
</organism>
<gene>
    <name evidence="2" type="ORF">SMAC_04929</name>
</gene>
<evidence type="ECO:0000256" key="1">
    <source>
        <dbReference type="SAM" id="MobiDB-lite"/>
    </source>
</evidence>
<feature type="compositionally biased region" description="Basic and acidic residues" evidence="1">
    <location>
        <begin position="22"/>
        <end position="31"/>
    </location>
</feature>
<protein>
    <submittedName>
        <fullName evidence="2">WGS project CABT00000000 data, contig 2.1</fullName>
    </submittedName>
</protein>
<name>F7VM08_SORMK</name>
<keyword evidence="3" id="KW-1185">Reference proteome</keyword>
<accession>F7VM08</accession>
<proteinExistence type="predicted"/>
<dbReference type="STRING" id="771870.F7VM08"/>
<dbReference type="AlphaFoldDB" id="F7VM08"/>